<evidence type="ECO:0000256" key="3">
    <source>
        <dbReference type="ARBA" id="ARBA00022840"/>
    </source>
</evidence>
<proteinExistence type="predicted"/>
<evidence type="ECO:0000259" key="4">
    <source>
        <dbReference type="PROSITE" id="PS50893"/>
    </source>
</evidence>
<dbReference type="InterPro" id="IPR027417">
    <property type="entry name" value="P-loop_NTPase"/>
</dbReference>
<dbReference type="InterPro" id="IPR003439">
    <property type="entry name" value="ABC_transporter-like_ATP-bd"/>
</dbReference>
<protein>
    <submittedName>
        <fullName evidence="5">ABC transporter ATP-binding protein</fullName>
    </submittedName>
</protein>
<dbReference type="Gene3D" id="3.40.50.300">
    <property type="entry name" value="P-loop containing nucleotide triphosphate hydrolases"/>
    <property type="match status" value="1"/>
</dbReference>
<dbReference type="CDD" id="cd03230">
    <property type="entry name" value="ABC_DR_subfamily_A"/>
    <property type="match status" value="1"/>
</dbReference>
<dbReference type="Pfam" id="PF00005">
    <property type="entry name" value="ABC_tran"/>
    <property type="match status" value="1"/>
</dbReference>
<dbReference type="InterPro" id="IPR017871">
    <property type="entry name" value="ABC_transporter-like_CS"/>
</dbReference>
<evidence type="ECO:0000256" key="2">
    <source>
        <dbReference type="ARBA" id="ARBA00022741"/>
    </source>
</evidence>
<evidence type="ECO:0000313" key="6">
    <source>
        <dbReference type="Proteomes" id="UP000295418"/>
    </source>
</evidence>
<keyword evidence="2" id="KW-0547">Nucleotide-binding</keyword>
<evidence type="ECO:0000256" key="1">
    <source>
        <dbReference type="ARBA" id="ARBA00022448"/>
    </source>
</evidence>
<dbReference type="OrthoDB" id="9804819at2"/>
<dbReference type="AlphaFoldDB" id="A0A4R4EIT7"/>
<sequence length="284" mass="31870">MITVKNVGFTYPGQIARAIHGINFQIKAGEIFGFLGPSGAGKSTIQKILIGILKRYEGSVQVLGQELREAGSAYFEQIGVAFEFPNFYSRFTALENLSLFRSLYQSNTVEPRQLLARLDLEKHANAKVSEFSKGMKMRLNLCRALLNQPEVLFLDEPTSGLDPVNTKLVKDIILEKKAEGKTVLITTHNMNIAAELCDQVAFIVDGQVKLISSPKELMLSHNSRQIRVEYRQARELIQQDFALENLGQNASFIKLLQDKQIETIHTQEASLEEIFIQVTGRKLA</sequence>
<dbReference type="SUPFAM" id="SSF52540">
    <property type="entry name" value="P-loop containing nucleoside triphosphate hydrolases"/>
    <property type="match status" value="1"/>
</dbReference>
<dbReference type="RefSeq" id="WP_132416730.1">
    <property type="nucleotide sequence ID" value="NZ_SKFG01000002.1"/>
</dbReference>
<dbReference type="GO" id="GO:0016887">
    <property type="term" value="F:ATP hydrolysis activity"/>
    <property type="evidence" value="ECO:0007669"/>
    <property type="project" value="InterPro"/>
</dbReference>
<dbReference type="EMBL" id="SKFG01000002">
    <property type="protein sequence ID" value="TCZ80084.1"/>
    <property type="molecule type" value="Genomic_DNA"/>
</dbReference>
<name>A0A4R4EIT7_9BACL</name>
<dbReference type="InterPro" id="IPR003593">
    <property type="entry name" value="AAA+_ATPase"/>
</dbReference>
<dbReference type="PANTHER" id="PTHR42711">
    <property type="entry name" value="ABC TRANSPORTER ATP-BINDING PROTEIN"/>
    <property type="match status" value="1"/>
</dbReference>
<dbReference type="SMART" id="SM00382">
    <property type="entry name" value="AAA"/>
    <property type="match status" value="1"/>
</dbReference>
<gene>
    <name evidence="5" type="ORF">E0485_04295</name>
</gene>
<keyword evidence="3 5" id="KW-0067">ATP-binding</keyword>
<dbReference type="PANTHER" id="PTHR42711:SF18">
    <property type="entry name" value="ABC TRANSPORTER, ATP-BINDING PROTEIN"/>
    <property type="match status" value="1"/>
</dbReference>
<evidence type="ECO:0000313" key="5">
    <source>
        <dbReference type="EMBL" id="TCZ80084.1"/>
    </source>
</evidence>
<comment type="caution">
    <text evidence="5">The sequence shown here is derived from an EMBL/GenBank/DDBJ whole genome shotgun (WGS) entry which is preliminary data.</text>
</comment>
<dbReference type="PROSITE" id="PS50893">
    <property type="entry name" value="ABC_TRANSPORTER_2"/>
    <property type="match status" value="1"/>
</dbReference>
<accession>A0A4R4EIT7</accession>
<dbReference type="Proteomes" id="UP000295418">
    <property type="component" value="Unassembled WGS sequence"/>
</dbReference>
<keyword evidence="6" id="KW-1185">Reference proteome</keyword>
<feature type="domain" description="ABC transporter" evidence="4">
    <location>
        <begin position="2"/>
        <end position="230"/>
    </location>
</feature>
<dbReference type="PROSITE" id="PS00211">
    <property type="entry name" value="ABC_TRANSPORTER_1"/>
    <property type="match status" value="1"/>
</dbReference>
<dbReference type="InterPro" id="IPR050763">
    <property type="entry name" value="ABC_transporter_ATP-binding"/>
</dbReference>
<dbReference type="GO" id="GO:0005524">
    <property type="term" value="F:ATP binding"/>
    <property type="evidence" value="ECO:0007669"/>
    <property type="project" value="UniProtKB-KW"/>
</dbReference>
<organism evidence="5 6">
    <name type="scientific">Paenibacillus albiflavus</name>
    <dbReference type="NCBI Taxonomy" id="2545760"/>
    <lineage>
        <taxon>Bacteria</taxon>
        <taxon>Bacillati</taxon>
        <taxon>Bacillota</taxon>
        <taxon>Bacilli</taxon>
        <taxon>Bacillales</taxon>
        <taxon>Paenibacillaceae</taxon>
        <taxon>Paenibacillus</taxon>
    </lineage>
</organism>
<keyword evidence="1" id="KW-0813">Transport</keyword>
<reference evidence="5 6" key="1">
    <citation type="submission" date="2019-03" db="EMBL/GenBank/DDBJ databases">
        <authorList>
            <person name="Kim M.K.M."/>
        </authorList>
    </citation>
    <scope>NUCLEOTIDE SEQUENCE [LARGE SCALE GENOMIC DNA]</scope>
    <source>
        <strain evidence="5 6">18JY21-1</strain>
    </source>
</reference>